<accession>A0A7H1N4L8</accession>
<protein>
    <submittedName>
        <fullName evidence="4">Acyltransferase family protein</fullName>
    </submittedName>
</protein>
<sequence>MYAKASRREQLIAHMGSPGVVADALHLDWIDGTKALALLWIMLVHWTERVFGYGDFANPTNAWPPLAARFAQLQPLTDYGMWNWPLSLLRLVGWMGDGGVQIFIIASGFGLTYSLLQRRRTVSWLDFVWRRLERVYPTWWILHLGLLAAGLVVPGSVSPANEAFWFSALGFRATPDIFYAFCPAWWFIGLILQLYAVYPFLYAALTRLGAVRFAWLVIGGALLIRGLGLWLFAGPLAEWNYLDCWSRGAVFLSRLPEFAAGMILASAYVAAPGQIDALLRAPATLAAAAAVMAVGFGLSFFLLGNTLSPLMFGAGAIVLLGSCVARPLMATPLVRRCLAFLSRHSLSLFLTHQLVFTALIAERMPIGPALWLRTGLALVVAPVVALALETTVRIAALIITTAGQRWGRRGAWLRFGLTAACVYAVLLTGEVMSRRIAPEEVNGWGERASLVADPHFGWTLRPSQHTRLRWQTYDYQVDANSLGFPGPVYAEEKRPDVLRVLTTGDAFTSAEGVDTQQAWPRLLEADLARAGRYRSAEVMNFAITGYGPHQYAAVLEAFVPRYKPDVIVLEMFVNDLEDVAITNQKFQQQIGFGHPRSDSVFATLALGNLYALAGQQLRRTLNERLLHRPAPQDAFLAMLPEFAADNDDAARETDAATVAAVARSLGEIKAVASAANSRLIVLLAPAGIQVCTPEQLPYYPRQLDLTDPRRFDLDRPQRLLLAATTAPASRHTIFARSCAA</sequence>
<feature type="transmembrane region" description="Helical" evidence="2">
    <location>
        <begin position="137"/>
        <end position="157"/>
    </location>
</feature>
<reference evidence="4 5" key="1">
    <citation type="submission" date="2020-05" db="EMBL/GenBank/DDBJ databases">
        <title>Complete closed genome sequence of Defluviicoccus vanus.</title>
        <authorList>
            <person name="Bessarab I."/>
            <person name="Arumugam K."/>
            <person name="Maszenan A.M."/>
            <person name="Seviour R.J."/>
            <person name="Williams R.B."/>
        </authorList>
    </citation>
    <scope>NUCLEOTIDE SEQUENCE [LARGE SCALE GENOMIC DNA]</scope>
    <source>
        <strain evidence="4 5">Ben 114</strain>
    </source>
</reference>
<feature type="transmembrane region" description="Helical" evidence="2">
    <location>
        <begin position="91"/>
        <end position="116"/>
    </location>
</feature>
<dbReference type="EMBL" id="CP053923">
    <property type="protein sequence ID" value="QNT70654.1"/>
    <property type="molecule type" value="Genomic_DNA"/>
</dbReference>
<dbReference type="Gene3D" id="3.40.50.1110">
    <property type="entry name" value="SGNH hydrolase"/>
    <property type="match status" value="1"/>
</dbReference>
<feature type="transmembrane region" description="Helical" evidence="2">
    <location>
        <begin position="213"/>
        <end position="233"/>
    </location>
</feature>
<feature type="transmembrane region" description="Helical" evidence="2">
    <location>
        <begin position="411"/>
        <end position="429"/>
    </location>
</feature>
<feature type="transmembrane region" description="Helical" evidence="2">
    <location>
        <begin position="310"/>
        <end position="328"/>
    </location>
</feature>
<dbReference type="KEGG" id="dvn:HQ394_16625"/>
<keyword evidence="2" id="KW-1133">Transmembrane helix</keyword>
<keyword evidence="2" id="KW-0472">Membrane</keyword>
<dbReference type="PANTHER" id="PTHR23028">
    <property type="entry name" value="ACETYLTRANSFERASE"/>
    <property type="match status" value="1"/>
</dbReference>
<feature type="transmembrane region" description="Helical" evidence="2">
    <location>
        <begin position="283"/>
        <end position="304"/>
    </location>
</feature>
<proteinExistence type="predicted"/>
<dbReference type="GO" id="GO:0016788">
    <property type="term" value="F:hydrolase activity, acting on ester bonds"/>
    <property type="evidence" value="ECO:0007669"/>
    <property type="project" value="UniProtKB-ARBA"/>
</dbReference>
<keyword evidence="2" id="KW-0812">Transmembrane</keyword>
<evidence type="ECO:0000313" key="5">
    <source>
        <dbReference type="Proteomes" id="UP000516369"/>
    </source>
</evidence>
<name>A0A7H1N4L8_9PROT</name>
<feature type="domain" description="Acyltransferase 3" evidence="3">
    <location>
        <begin position="28"/>
        <end position="386"/>
    </location>
</feature>
<comment type="subcellular location">
    <subcellularLocation>
        <location evidence="1">Cell membrane</location>
        <topology evidence="1">Multi-pass membrane protein</topology>
    </subcellularLocation>
</comment>
<keyword evidence="4" id="KW-0012">Acyltransferase</keyword>
<dbReference type="GO" id="GO:0005886">
    <property type="term" value="C:plasma membrane"/>
    <property type="evidence" value="ECO:0007669"/>
    <property type="project" value="UniProtKB-SubCell"/>
</dbReference>
<dbReference type="Proteomes" id="UP000516369">
    <property type="component" value="Chromosome"/>
</dbReference>
<gene>
    <name evidence="4" type="ORF">HQ394_16625</name>
</gene>
<dbReference type="AlphaFoldDB" id="A0A7H1N4L8"/>
<feature type="transmembrane region" description="Helical" evidence="2">
    <location>
        <begin position="376"/>
        <end position="399"/>
    </location>
</feature>
<dbReference type="GO" id="GO:0016747">
    <property type="term" value="F:acyltransferase activity, transferring groups other than amino-acyl groups"/>
    <property type="evidence" value="ECO:0007669"/>
    <property type="project" value="InterPro"/>
</dbReference>
<organism evidence="4 5">
    <name type="scientific">Defluviicoccus vanus</name>
    <dbReference type="NCBI Taxonomy" id="111831"/>
    <lineage>
        <taxon>Bacteria</taxon>
        <taxon>Pseudomonadati</taxon>
        <taxon>Pseudomonadota</taxon>
        <taxon>Alphaproteobacteria</taxon>
        <taxon>Rhodospirillales</taxon>
        <taxon>Rhodospirillaceae</taxon>
        <taxon>Defluviicoccus</taxon>
    </lineage>
</organism>
<dbReference type="Pfam" id="PF01757">
    <property type="entry name" value="Acyl_transf_3"/>
    <property type="match status" value="1"/>
</dbReference>
<feature type="transmembrane region" description="Helical" evidence="2">
    <location>
        <begin position="340"/>
        <end position="361"/>
    </location>
</feature>
<evidence type="ECO:0000256" key="2">
    <source>
        <dbReference type="SAM" id="Phobius"/>
    </source>
</evidence>
<dbReference type="InterPro" id="IPR036514">
    <property type="entry name" value="SGNH_hydro_sf"/>
</dbReference>
<dbReference type="InterPro" id="IPR002656">
    <property type="entry name" value="Acyl_transf_3_dom"/>
</dbReference>
<keyword evidence="4" id="KW-0808">Transferase</keyword>
<evidence type="ECO:0000259" key="3">
    <source>
        <dbReference type="Pfam" id="PF01757"/>
    </source>
</evidence>
<dbReference type="InterPro" id="IPR050879">
    <property type="entry name" value="Acyltransferase_3"/>
</dbReference>
<evidence type="ECO:0000256" key="1">
    <source>
        <dbReference type="ARBA" id="ARBA00004651"/>
    </source>
</evidence>
<dbReference type="SUPFAM" id="SSF52266">
    <property type="entry name" value="SGNH hydrolase"/>
    <property type="match status" value="1"/>
</dbReference>
<feature type="transmembrane region" description="Helical" evidence="2">
    <location>
        <begin position="177"/>
        <end position="201"/>
    </location>
</feature>
<dbReference type="RefSeq" id="WP_190261128.1">
    <property type="nucleotide sequence ID" value="NZ_CP053923.1"/>
</dbReference>
<evidence type="ECO:0000313" key="4">
    <source>
        <dbReference type="EMBL" id="QNT70654.1"/>
    </source>
</evidence>
<keyword evidence="5" id="KW-1185">Reference proteome</keyword>
<feature type="transmembrane region" description="Helical" evidence="2">
    <location>
        <begin position="253"/>
        <end position="271"/>
    </location>
</feature>